<dbReference type="RefSeq" id="WP_034213920.1">
    <property type="nucleotide sequence ID" value="NZ_AVCK01000038.1"/>
</dbReference>
<dbReference type="PANTHER" id="PTHR43861">
    <property type="entry name" value="TRANS-ACONITATE 2-METHYLTRANSFERASE-RELATED"/>
    <property type="match status" value="1"/>
</dbReference>
<reference evidence="1 2" key="1">
    <citation type="submission" date="2013-09" db="EMBL/GenBank/DDBJ databases">
        <title>Genome sequencing of Arenimonas metalli.</title>
        <authorList>
            <person name="Chen F."/>
            <person name="Wang G."/>
        </authorList>
    </citation>
    <scope>NUCLEOTIDE SEQUENCE [LARGE SCALE GENOMIC DNA]</scope>
    <source>
        <strain evidence="1 2">CF5-1</strain>
    </source>
</reference>
<accession>A0A091AWF1</accession>
<name>A0A091AWF1_9GAMM</name>
<dbReference type="AlphaFoldDB" id="A0A091AWF1"/>
<dbReference type="Proteomes" id="UP000029393">
    <property type="component" value="Unassembled WGS sequence"/>
</dbReference>
<keyword evidence="2" id="KW-1185">Reference proteome</keyword>
<dbReference type="CDD" id="cd02440">
    <property type="entry name" value="AdoMet_MTases"/>
    <property type="match status" value="1"/>
</dbReference>
<dbReference type="Gene3D" id="3.40.50.150">
    <property type="entry name" value="Vaccinia Virus protein VP39"/>
    <property type="match status" value="1"/>
</dbReference>
<dbReference type="InterPro" id="IPR029063">
    <property type="entry name" value="SAM-dependent_MTases_sf"/>
</dbReference>
<dbReference type="PATRIC" id="fig|1384056.3.peg.2122"/>
<comment type="caution">
    <text evidence="1">The sequence shown here is derived from an EMBL/GenBank/DDBJ whole genome shotgun (WGS) entry which is preliminary data.</text>
</comment>
<dbReference type="STRING" id="1384056.N787_13895"/>
<evidence type="ECO:0000313" key="1">
    <source>
        <dbReference type="EMBL" id="KFN43771.1"/>
    </source>
</evidence>
<dbReference type="EMBL" id="AVCK01000038">
    <property type="protein sequence ID" value="KFN43771.1"/>
    <property type="molecule type" value="Genomic_DNA"/>
</dbReference>
<organism evidence="1 2">
    <name type="scientific">Arenimonas metalli CF5-1</name>
    <dbReference type="NCBI Taxonomy" id="1384056"/>
    <lineage>
        <taxon>Bacteria</taxon>
        <taxon>Pseudomonadati</taxon>
        <taxon>Pseudomonadota</taxon>
        <taxon>Gammaproteobacteria</taxon>
        <taxon>Lysobacterales</taxon>
        <taxon>Lysobacteraceae</taxon>
        <taxon>Arenimonas</taxon>
    </lineage>
</organism>
<protein>
    <recommendedName>
        <fullName evidence="3">Methyltransferase domain-containing protein</fullName>
    </recommendedName>
</protein>
<sequence length="389" mass="42406">MTDLAGLWAQADRLCEDPAMREAVWRHCRFLPPGVRPGQLDLRIHPGDQMLAHSLRHHGEANASFAQYFNVALQQYHAAQQVLAALFGERAAQADVLDFACGYGRLLRFLSLAHPADRLLAAEIQPEALAFVRDAFGVATVASPADPALFEPGRRFDFIWVASLFSHLPPSLFEAWLRRLHGCLAPGGVLCFSVHDAWMVPGGQPLPAAGFLFHPESENADLDSALYGTMYVSEGYVADAVARVCGEGHGHHRIPRGLAHEQDLYLVAQAPGRDYGALRAFRRGPWGWADERRRLPDGELHLRGWAASLDDGALEAVEITVDGEPFACATGGLRADVARVLGDARLAHSGWEFRHRPAPGPGPVRVVVSAATPRGERALLFAGHFDRPG</sequence>
<evidence type="ECO:0000313" key="2">
    <source>
        <dbReference type="Proteomes" id="UP000029393"/>
    </source>
</evidence>
<dbReference type="eggNOG" id="COG4123">
    <property type="taxonomic scope" value="Bacteria"/>
</dbReference>
<evidence type="ECO:0008006" key="3">
    <source>
        <dbReference type="Google" id="ProtNLM"/>
    </source>
</evidence>
<dbReference type="Pfam" id="PF13489">
    <property type="entry name" value="Methyltransf_23"/>
    <property type="match status" value="1"/>
</dbReference>
<gene>
    <name evidence="1" type="ORF">N787_13895</name>
</gene>
<proteinExistence type="predicted"/>
<dbReference type="SUPFAM" id="SSF53335">
    <property type="entry name" value="S-adenosyl-L-methionine-dependent methyltransferases"/>
    <property type="match status" value="1"/>
</dbReference>